<comment type="caution">
    <text evidence="1">The sequence shown here is derived from an EMBL/GenBank/DDBJ whole genome shotgun (WGS) entry which is preliminary data.</text>
</comment>
<dbReference type="EMBL" id="JADWDC010000104">
    <property type="protein sequence ID" value="MCC0179693.1"/>
    <property type="molecule type" value="Genomic_DNA"/>
</dbReference>
<keyword evidence="2" id="KW-1185">Reference proteome</keyword>
<protein>
    <submittedName>
        <fullName evidence="1">Uncharacterized protein</fullName>
    </submittedName>
</protein>
<reference evidence="1" key="1">
    <citation type="journal article" date="2021" name="Antonie Van Leeuwenhoek">
        <title>Draft genome and description of Waterburya agarophytonicola gen. nov. sp. nov. (Pleurocapsales, Cyanobacteria): a seaweed symbiont.</title>
        <authorList>
            <person name="Bonthond G."/>
            <person name="Shalygin S."/>
            <person name="Bayer T."/>
            <person name="Weinberger F."/>
        </authorList>
    </citation>
    <scope>NUCLEOTIDE SEQUENCE</scope>
    <source>
        <strain evidence="1">KI4</strain>
    </source>
</reference>
<sequence>MSFIPMFETMFERATVFSATLLFVIMGIVGVKYFNFLDSKTQVTKTSMDYQQLSLPPSV</sequence>
<evidence type="ECO:0000313" key="1">
    <source>
        <dbReference type="EMBL" id="MCC0179693.1"/>
    </source>
</evidence>
<dbReference type="RefSeq" id="WP_229642791.1">
    <property type="nucleotide sequence ID" value="NZ_JADWDC010000104.1"/>
</dbReference>
<gene>
    <name evidence="1" type="ORF">I4641_22355</name>
</gene>
<accession>A0A964BX62</accession>
<name>A0A964BX62_9CYAN</name>
<dbReference type="Proteomes" id="UP000729733">
    <property type="component" value="Unassembled WGS sequence"/>
</dbReference>
<evidence type="ECO:0000313" key="2">
    <source>
        <dbReference type="Proteomes" id="UP000729733"/>
    </source>
</evidence>
<organism evidence="1 2">
    <name type="scientific">Waterburya agarophytonicola KI4</name>
    <dbReference type="NCBI Taxonomy" id="2874699"/>
    <lineage>
        <taxon>Bacteria</taxon>
        <taxon>Bacillati</taxon>
        <taxon>Cyanobacteriota</taxon>
        <taxon>Cyanophyceae</taxon>
        <taxon>Pleurocapsales</taxon>
        <taxon>Hyellaceae</taxon>
        <taxon>Waterburya</taxon>
        <taxon>Waterburya agarophytonicola</taxon>
    </lineage>
</organism>
<proteinExistence type="predicted"/>
<dbReference type="AlphaFoldDB" id="A0A964BX62"/>